<organism evidence="2 3">
    <name type="scientific">Bartonella apihabitans</name>
    <dbReference type="NCBI Taxonomy" id="2750929"/>
    <lineage>
        <taxon>Bacteria</taxon>
        <taxon>Pseudomonadati</taxon>
        <taxon>Pseudomonadota</taxon>
        <taxon>Alphaproteobacteria</taxon>
        <taxon>Hyphomicrobiales</taxon>
        <taxon>Bartonellaceae</taxon>
        <taxon>Bartonella</taxon>
    </lineage>
</organism>
<reference evidence="2 3" key="1">
    <citation type="submission" date="2016-11" db="EMBL/GenBank/DDBJ databases">
        <title>Comparative genomics of Bartonella apis.</title>
        <authorList>
            <person name="Engel P."/>
        </authorList>
    </citation>
    <scope>NUCLEOTIDE SEQUENCE [LARGE SCALE GENOMIC DNA]</scope>
    <source>
        <strain evidence="2 3">BBC0178</strain>
    </source>
</reference>
<keyword evidence="1" id="KW-0812">Transmembrane</keyword>
<gene>
    <name evidence="2" type="ORF">BBC0178_019390</name>
</gene>
<protein>
    <recommendedName>
        <fullName evidence="4">Lipoprotein</fullName>
    </recommendedName>
</protein>
<dbReference type="EMBL" id="CP015820">
    <property type="protein sequence ID" value="AQT43381.1"/>
    <property type="molecule type" value="Genomic_DNA"/>
</dbReference>
<dbReference type="RefSeq" id="WP_078040034.1">
    <property type="nucleotide sequence ID" value="NZ_CP015820.1"/>
</dbReference>
<evidence type="ECO:0000256" key="1">
    <source>
        <dbReference type="SAM" id="Phobius"/>
    </source>
</evidence>
<dbReference type="Proteomes" id="UP000189660">
    <property type="component" value="Chromosome"/>
</dbReference>
<dbReference type="PROSITE" id="PS51257">
    <property type="entry name" value="PROKAR_LIPOPROTEIN"/>
    <property type="match status" value="1"/>
</dbReference>
<dbReference type="AlphaFoldDB" id="A0A1U9MD51"/>
<keyword evidence="1" id="KW-1133">Transmembrane helix</keyword>
<keyword evidence="3" id="KW-1185">Reference proteome</keyword>
<evidence type="ECO:0000313" key="2">
    <source>
        <dbReference type="EMBL" id="AQT43381.1"/>
    </source>
</evidence>
<dbReference type="KEGG" id="bapa:BBC0178_019390"/>
<keyword evidence="1" id="KW-0472">Membrane</keyword>
<evidence type="ECO:0008006" key="4">
    <source>
        <dbReference type="Google" id="ProtNLM"/>
    </source>
</evidence>
<accession>A0A1U9MD51</accession>
<name>A0A1U9MD51_9HYPH</name>
<sequence>MMKNNKSRITNFVSVAPIATLIATSMLLSGCGGRDAHPVALTNPNDSVMDCAGISREFYANERQIKAVIHERTNAQGKNVALGAAGIFFFPAWFFMDPKSPERVEIDALRNRNGVLQDIAHTKNCAPMQSELTEAYKQLDSQKAAKSQKK</sequence>
<proteinExistence type="predicted"/>
<feature type="transmembrane region" description="Helical" evidence="1">
    <location>
        <begin position="80"/>
        <end position="96"/>
    </location>
</feature>
<evidence type="ECO:0000313" key="3">
    <source>
        <dbReference type="Proteomes" id="UP000189660"/>
    </source>
</evidence>
<dbReference type="OrthoDB" id="6197128at2"/>